<evidence type="ECO:0000313" key="1">
    <source>
        <dbReference type="EMBL" id="KAH8003190.1"/>
    </source>
</evidence>
<keyword evidence="2" id="KW-1185">Reference proteome</keyword>
<comment type="caution">
    <text evidence="1">The sequence shown here is derived from an EMBL/GenBank/DDBJ whole genome shotgun (WGS) entry which is preliminary data.</text>
</comment>
<reference evidence="1" key="1">
    <citation type="submission" date="2021-08" db="EMBL/GenBank/DDBJ databases">
        <title>The first chromosome-level gecko genome reveals the dynamic sex chromosomes of Neotropical dwarf geckos (Sphaerodactylidae: Sphaerodactylus).</title>
        <authorList>
            <person name="Pinto B.J."/>
            <person name="Keating S.E."/>
            <person name="Gamble T."/>
        </authorList>
    </citation>
    <scope>NUCLEOTIDE SEQUENCE</scope>
    <source>
        <strain evidence="1">TG3544</strain>
    </source>
</reference>
<sequence>MACTLIILVFVLAILAFRQQRKKSLFHEKGEEFRENIVKYDDEGGGEQDTEAFDIATLRNHSVLREHKPRRNITTQIQSLYRQSLQVGPESAVFREFISQKLEEANLDPDVPPYDSLQTYAFEGTGSVAGSLSSLGSSSLDLDTNYDDFVQLGFKQEENMRGSVNNEWDYKPSMITTQLEK</sequence>
<organism evidence="1 2">
    <name type="scientific">Sphaerodactylus townsendi</name>
    <dbReference type="NCBI Taxonomy" id="933632"/>
    <lineage>
        <taxon>Eukaryota</taxon>
        <taxon>Metazoa</taxon>
        <taxon>Chordata</taxon>
        <taxon>Craniata</taxon>
        <taxon>Vertebrata</taxon>
        <taxon>Euteleostomi</taxon>
        <taxon>Lepidosauria</taxon>
        <taxon>Squamata</taxon>
        <taxon>Bifurcata</taxon>
        <taxon>Gekkota</taxon>
        <taxon>Sphaerodactylidae</taxon>
        <taxon>Sphaerodactylus</taxon>
    </lineage>
</organism>
<evidence type="ECO:0000313" key="2">
    <source>
        <dbReference type="Proteomes" id="UP000827872"/>
    </source>
</evidence>
<protein>
    <submittedName>
        <fullName evidence="1">Cadherin-19</fullName>
    </submittedName>
</protein>
<gene>
    <name evidence="1" type="primary">CDH19</name>
    <name evidence="1" type="ORF">K3G42_014692</name>
</gene>
<dbReference type="EMBL" id="CM037622">
    <property type="protein sequence ID" value="KAH8003190.1"/>
    <property type="molecule type" value="Genomic_DNA"/>
</dbReference>
<proteinExistence type="predicted"/>
<dbReference type="Proteomes" id="UP000827872">
    <property type="component" value="Linkage Group LG09"/>
</dbReference>
<name>A0ACB8FCJ5_9SAUR</name>
<accession>A0ACB8FCJ5</accession>